<name>A0A3D9BRH4_9RHOB</name>
<dbReference type="Gene3D" id="3.30.420.60">
    <property type="entry name" value="eRF1 domain 2"/>
    <property type="match status" value="1"/>
</dbReference>
<keyword evidence="3" id="KW-1185">Reference proteome</keyword>
<dbReference type="InterPro" id="IPR042226">
    <property type="entry name" value="eFR1_2_sf"/>
</dbReference>
<dbReference type="Pfam" id="PF18856">
    <property type="entry name" value="baeRF_family12"/>
    <property type="match status" value="1"/>
</dbReference>
<evidence type="ECO:0000313" key="2">
    <source>
        <dbReference type="EMBL" id="REC56042.1"/>
    </source>
</evidence>
<dbReference type="OrthoDB" id="9812459at2"/>
<accession>A0A3D9BRH4</accession>
<feature type="region of interest" description="Disordered" evidence="1">
    <location>
        <begin position="36"/>
        <end position="61"/>
    </location>
</feature>
<sequence>MSVLTNGTWVLVADGEKALFLRNLTDAENPNLEVVREEAQENPATHEQGTDRPGRMQDTGVQQLSAMEDTDWHRLEEKRFADDLADLLYRMAHRHQFERIVLCAPARVLGELRDKMHKEVADRVVGEVSKELTNHPRDEIERILSKELDG</sequence>
<gene>
    <name evidence="2" type="ORF">DRV84_10495</name>
</gene>
<dbReference type="RefSeq" id="WP_115980232.1">
    <property type="nucleotide sequence ID" value="NZ_QOHR01000014.1"/>
</dbReference>
<organism evidence="2 3">
    <name type="scientific">Rhodosalinus sediminis</name>
    <dbReference type="NCBI Taxonomy" id="1940533"/>
    <lineage>
        <taxon>Bacteria</taxon>
        <taxon>Pseudomonadati</taxon>
        <taxon>Pseudomonadota</taxon>
        <taxon>Alphaproteobacteria</taxon>
        <taxon>Rhodobacterales</taxon>
        <taxon>Paracoccaceae</taxon>
        <taxon>Rhodosalinus</taxon>
    </lineage>
</organism>
<dbReference type="Proteomes" id="UP000257131">
    <property type="component" value="Unassembled WGS sequence"/>
</dbReference>
<reference evidence="2 3" key="1">
    <citation type="journal article" date="2017" name="Int. J. Syst. Evol. Microbiol.">
        <title>Rhodosalinus sediminis gen. nov., sp. nov., isolated from marine saltern.</title>
        <authorList>
            <person name="Guo L.Y."/>
            <person name="Ling S.K."/>
            <person name="Li C.M."/>
            <person name="Chen G.J."/>
            <person name="Du Z.J."/>
        </authorList>
    </citation>
    <scope>NUCLEOTIDE SEQUENCE [LARGE SCALE GENOMIC DNA]</scope>
    <source>
        <strain evidence="2 3">WDN1C137</strain>
    </source>
</reference>
<comment type="caution">
    <text evidence="2">The sequence shown here is derived from an EMBL/GenBank/DDBJ whole genome shotgun (WGS) entry which is preliminary data.</text>
</comment>
<evidence type="ECO:0000313" key="3">
    <source>
        <dbReference type="Proteomes" id="UP000257131"/>
    </source>
</evidence>
<evidence type="ECO:0000256" key="1">
    <source>
        <dbReference type="SAM" id="MobiDB-lite"/>
    </source>
</evidence>
<dbReference type="InterPro" id="IPR041374">
    <property type="entry name" value="BaeRF_family12"/>
</dbReference>
<dbReference type="AlphaFoldDB" id="A0A3D9BRH4"/>
<dbReference type="EMBL" id="QOHR01000014">
    <property type="protein sequence ID" value="REC56042.1"/>
    <property type="molecule type" value="Genomic_DNA"/>
</dbReference>
<proteinExistence type="predicted"/>
<protein>
    <submittedName>
        <fullName evidence="2">Host attachment protein</fullName>
    </submittedName>
</protein>